<sequence>MKMRVKTKELQTMQNLIWASGSIDYDEVHYADVHS</sequence>
<reference evidence="1" key="1">
    <citation type="submission" date="2018-02" db="EMBL/GenBank/DDBJ databases">
        <title>Rhizophora mucronata_Transcriptome.</title>
        <authorList>
            <person name="Meera S.P."/>
            <person name="Sreeshan A."/>
            <person name="Augustine A."/>
        </authorList>
    </citation>
    <scope>NUCLEOTIDE SEQUENCE</scope>
    <source>
        <tissue evidence="1">Leaf</tissue>
    </source>
</reference>
<evidence type="ECO:0000313" key="1">
    <source>
        <dbReference type="EMBL" id="MBX51435.1"/>
    </source>
</evidence>
<organism evidence="1">
    <name type="scientific">Rhizophora mucronata</name>
    <name type="common">Asiatic mangrove</name>
    <dbReference type="NCBI Taxonomy" id="61149"/>
    <lineage>
        <taxon>Eukaryota</taxon>
        <taxon>Viridiplantae</taxon>
        <taxon>Streptophyta</taxon>
        <taxon>Embryophyta</taxon>
        <taxon>Tracheophyta</taxon>
        <taxon>Spermatophyta</taxon>
        <taxon>Magnoliopsida</taxon>
        <taxon>eudicotyledons</taxon>
        <taxon>Gunneridae</taxon>
        <taxon>Pentapetalae</taxon>
        <taxon>rosids</taxon>
        <taxon>fabids</taxon>
        <taxon>Malpighiales</taxon>
        <taxon>Rhizophoraceae</taxon>
        <taxon>Rhizophora</taxon>
    </lineage>
</organism>
<proteinExistence type="predicted"/>
<accession>A0A2P2P9M0</accession>
<dbReference type="EMBL" id="GGEC01070951">
    <property type="protein sequence ID" value="MBX51435.1"/>
    <property type="molecule type" value="Transcribed_RNA"/>
</dbReference>
<protein>
    <submittedName>
        <fullName evidence="1">Uncharacterized protein</fullName>
    </submittedName>
</protein>
<name>A0A2P2P9M0_RHIMU</name>
<dbReference type="AlphaFoldDB" id="A0A2P2P9M0"/>